<proteinExistence type="predicted"/>
<evidence type="ECO:0000313" key="3">
    <source>
        <dbReference type="Proteomes" id="UP000092600"/>
    </source>
</evidence>
<evidence type="ECO:0000256" key="1">
    <source>
        <dbReference type="SAM" id="MobiDB-lite"/>
    </source>
</evidence>
<sequence>MGMYCAIVPVSTASMYFVLGQIRPKIPRHDPALQISSISPARLGFGARRSAPMAARHAGSGAGPDVAGEVGPVAVEEAEGAEEGGGEDGAEAEDAAAVEDAGEELAVHALAAVGAEDGGVGARVVVEGIGAAVAEVGALVVAGEDRARGEARGGRRLRLHEEESKYYYLEGVTDEG</sequence>
<organism evidence="2 3">
    <name type="scientific">Ananas comosus</name>
    <name type="common">Pineapple</name>
    <name type="synonym">Ananas ananas</name>
    <dbReference type="NCBI Taxonomy" id="4615"/>
    <lineage>
        <taxon>Eukaryota</taxon>
        <taxon>Viridiplantae</taxon>
        <taxon>Streptophyta</taxon>
        <taxon>Embryophyta</taxon>
        <taxon>Tracheophyta</taxon>
        <taxon>Spermatophyta</taxon>
        <taxon>Magnoliopsida</taxon>
        <taxon>Liliopsida</taxon>
        <taxon>Poales</taxon>
        <taxon>Bromeliaceae</taxon>
        <taxon>Bromelioideae</taxon>
        <taxon>Ananas</taxon>
    </lineage>
</organism>
<evidence type="ECO:0000313" key="2">
    <source>
        <dbReference type="EMBL" id="OAY71131.1"/>
    </source>
</evidence>
<accession>A0A199V2K4</accession>
<dbReference type="AlphaFoldDB" id="A0A199V2K4"/>
<comment type="caution">
    <text evidence="2">The sequence shown here is derived from an EMBL/GenBank/DDBJ whole genome shotgun (WGS) entry which is preliminary data.</text>
</comment>
<feature type="compositionally biased region" description="Acidic residues" evidence="1">
    <location>
        <begin position="76"/>
        <end position="100"/>
    </location>
</feature>
<gene>
    <name evidence="2" type="ORF">ACMD2_11247</name>
</gene>
<feature type="region of interest" description="Disordered" evidence="1">
    <location>
        <begin position="74"/>
        <end position="100"/>
    </location>
</feature>
<dbReference type="EMBL" id="LSRQ01003610">
    <property type="protein sequence ID" value="OAY71131.1"/>
    <property type="molecule type" value="Genomic_DNA"/>
</dbReference>
<name>A0A199V2K4_ANACO</name>
<dbReference type="Proteomes" id="UP000092600">
    <property type="component" value="Unassembled WGS sequence"/>
</dbReference>
<protein>
    <submittedName>
        <fullName evidence="2">Uncharacterized protein</fullName>
    </submittedName>
</protein>
<reference evidence="2 3" key="1">
    <citation type="journal article" date="2016" name="DNA Res.">
        <title>The draft genome of MD-2 pineapple using hybrid error correction of long reads.</title>
        <authorList>
            <person name="Redwan R.M."/>
            <person name="Saidin A."/>
            <person name="Kumar S.V."/>
        </authorList>
    </citation>
    <scope>NUCLEOTIDE SEQUENCE [LARGE SCALE GENOMIC DNA]</scope>
    <source>
        <strain evidence="3">cv. MD2</strain>
        <tissue evidence="2">Leaf</tissue>
    </source>
</reference>